<feature type="compositionally biased region" description="Basic and acidic residues" evidence="1">
    <location>
        <begin position="230"/>
        <end position="265"/>
    </location>
</feature>
<feature type="compositionally biased region" description="Acidic residues" evidence="1">
    <location>
        <begin position="49"/>
        <end position="60"/>
    </location>
</feature>
<evidence type="ECO:0000313" key="3">
    <source>
        <dbReference type="Proteomes" id="UP000799538"/>
    </source>
</evidence>
<evidence type="ECO:0000256" key="1">
    <source>
        <dbReference type="SAM" id="MobiDB-lite"/>
    </source>
</evidence>
<feature type="compositionally biased region" description="Basic and acidic residues" evidence="1">
    <location>
        <begin position="205"/>
        <end position="219"/>
    </location>
</feature>
<dbReference type="AlphaFoldDB" id="A0A6A6GR71"/>
<organism evidence="2 3">
    <name type="scientific">Elsinoe ampelina</name>
    <dbReference type="NCBI Taxonomy" id="302913"/>
    <lineage>
        <taxon>Eukaryota</taxon>
        <taxon>Fungi</taxon>
        <taxon>Dikarya</taxon>
        <taxon>Ascomycota</taxon>
        <taxon>Pezizomycotina</taxon>
        <taxon>Dothideomycetes</taxon>
        <taxon>Dothideomycetidae</taxon>
        <taxon>Myriangiales</taxon>
        <taxon>Elsinoaceae</taxon>
        <taxon>Elsinoe</taxon>
    </lineage>
</organism>
<keyword evidence="3" id="KW-1185">Reference proteome</keyword>
<dbReference type="Proteomes" id="UP000799538">
    <property type="component" value="Unassembled WGS sequence"/>
</dbReference>
<feature type="region of interest" description="Disordered" evidence="1">
    <location>
        <begin position="1"/>
        <end position="87"/>
    </location>
</feature>
<protein>
    <submittedName>
        <fullName evidence="2">Uncharacterized protein</fullName>
    </submittedName>
</protein>
<evidence type="ECO:0000313" key="2">
    <source>
        <dbReference type="EMBL" id="KAF2228254.1"/>
    </source>
</evidence>
<sequence>MSFSPRRTRIMGLEDKSAQTASKRKASSSIDEEPAPKRASRRSFVIDDSSVEESSDDEPELGVPRAGTWKRKTAPSPRIKTQASTSGEARLISVHEYLDAQDLIHQQKNELNELRLVTSNLAAALGRVEPNPTTISDELEEIQTRYNREKTLSTSLKIELEALRSQLTVMKRAHQGVHQGRAAVTQQNRELRVAMKKLEAELAAEKKKSDRITVEKDGLTRQNSQSRADTVGDHARETKVKKEPIMQQEVELKRENGVRQHVTWD</sequence>
<dbReference type="EMBL" id="ML992501">
    <property type="protein sequence ID" value="KAF2228254.1"/>
    <property type="molecule type" value="Genomic_DNA"/>
</dbReference>
<name>A0A6A6GR71_9PEZI</name>
<feature type="region of interest" description="Disordered" evidence="1">
    <location>
        <begin position="205"/>
        <end position="265"/>
    </location>
</feature>
<reference evidence="3" key="1">
    <citation type="journal article" date="2020" name="Stud. Mycol.">
        <title>101 Dothideomycetes genomes: A test case for predicting lifestyles and emergence of pathogens.</title>
        <authorList>
            <person name="Haridas S."/>
            <person name="Albert R."/>
            <person name="Binder M."/>
            <person name="Bloem J."/>
            <person name="LaButti K."/>
            <person name="Salamov A."/>
            <person name="Andreopoulos B."/>
            <person name="Baker S."/>
            <person name="Barry K."/>
            <person name="Bills G."/>
            <person name="Bluhm B."/>
            <person name="Cannon C."/>
            <person name="Castanera R."/>
            <person name="Culley D."/>
            <person name="Daum C."/>
            <person name="Ezra D."/>
            <person name="Gonzalez J."/>
            <person name="Henrissat B."/>
            <person name="Kuo A."/>
            <person name="Liang C."/>
            <person name="Lipzen A."/>
            <person name="Lutzoni F."/>
            <person name="Magnuson J."/>
            <person name="Mondo S."/>
            <person name="Nolan M."/>
            <person name="Ohm R."/>
            <person name="Pangilinan J."/>
            <person name="Park H.-J."/>
            <person name="Ramirez L."/>
            <person name="Alfaro M."/>
            <person name="Sun H."/>
            <person name="Tritt A."/>
            <person name="Yoshinaga Y."/>
            <person name="Zwiers L.-H."/>
            <person name="Turgeon B."/>
            <person name="Goodwin S."/>
            <person name="Spatafora J."/>
            <person name="Crous P."/>
            <person name="Grigoriev I."/>
        </authorList>
    </citation>
    <scope>NUCLEOTIDE SEQUENCE [LARGE SCALE GENOMIC DNA]</scope>
    <source>
        <strain evidence="3">CECT 20119</strain>
    </source>
</reference>
<gene>
    <name evidence="2" type="ORF">BDZ85DRAFT_13711</name>
</gene>
<proteinExistence type="predicted"/>
<accession>A0A6A6GR71</accession>